<dbReference type="GO" id="GO:0005886">
    <property type="term" value="C:plasma membrane"/>
    <property type="evidence" value="ECO:0007669"/>
    <property type="project" value="UniProtKB-SubCell"/>
</dbReference>
<keyword evidence="3 6" id="KW-1133">Transmembrane helix</keyword>
<feature type="transmembrane region" description="Helical" evidence="6">
    <location>
        <begin position="215"/>
        <end position="235"/>
    </location>
</feature>
<evidence type="ECO:0000313" key="8">
    <source>
        <dbReference type="EMBL" id="POM22516.1"/>
    </source>
</evidence>
<dbReference type="InterPro" id="IPR036259">
    <property type="entry name" value="MFS_trans_sf"/>
</dbReference>
<feature type="transmembrane region" description="Helical" evidence="6">
    <location>
        <begin position="447"/>
        <end position="470"/>
    </location>
</feature>
<gene>
    <name evidence="8" type="primary">stp_21</name>
    <name evidence="8" type="ORF">BTM25_54660</name>
</gene>
<feature type="transmembrane region" description="Helical" evidence="6">
    <location>
        <begin position="159"/>
        <end position="177"/>
    </location>
</feature>
<feature type="transmembrane region" description="Helical" evidence="6">
    <location>
        <begin position="420"/>
        <end position="441"/>
    </location>
</feature>
<evidence type="ECO:0000259" key="7">
    <source>
        <dbReference type="PROSITE" id="PS50850"/>
    </source>
</evidence>
<evidence type="ECO:0000256" key="6">
    <source>
        <dbReference type="SAM" id="Phobius"/>
    </source>
</evidence>
<feature type="transmembrane region" description="Helical" evidence="6">
    <location>
        <begin position="311"/>
        <end position="332"/>
    </location>
</feature>
<feature type="transmembrane region" description="Helical" evidence="6">
    <location>
        <begin position="183"/>
        <end position="203"/>
    </location>
</feature>
<comment type="caution">
    <text evidence="8">The sequence shown here is derived from an EMBL/GenBank/DDBJ whole genome shotgun (WGS) entry which is preliminary data.</text>
</comment>
<dbReference type="PANTHER" id="PTHR42718">
    <property type="entry name" value="MAJOR FACILITATOR SUPERFAMILY MULTIDRUG TRANSPORTER MFSC"/>
    <property type="match status" value="1"/>
</dbReference>
<dbReference type="EMBL" id="MTBP01000005">
    <property type="protein sequence ID" value="POM22516.1"/>
    <property type="molecule type" value="Genomic_DNA"/>
</dbReference>
<keyword evidence="9" id="KW-1185">Reference proteome</keyword>
<feature type="region of interest" description="Disordered" evidence="5">
    <location>
        <begin position="481"/>
        <end position="501"/>
    </location>
</feature>
<feature type="transmembrane region" description="Helical" evidence="6">
    <location>
        <begin position="241"/>
        <end position="262"/>
    </location>
</feature>
<evidence type="ECO:0000313" key="9">
    <source>
        <dbReference type="Proteomes" id="UP000242367"/>
    </source>
</evidence>
<dbReference type="Proteomes" id="UP000242367">
    <property type="component" value="Unassembled WGS sequence"/>
</dbReference>
<evidence type="ECO:0000256" key="5">
    <source>
        <dbReference type="SAM" id="MobiDB-lite"/>
    </source>
</evidence>
<feature type="transmembrane region" description="Helical" evidence="6">
    <location>
        <begin position="283"/>
        <end position="305"/>
    </location>
</feature>
<accession>A0A2P4UBU7</accession>
<feature type="compositionally biased region" description="Basic and acidic residues" evidence="5">
    <location>
        <begin position="492"/>
        <end position="501"/>
    </location>
</feature>
<evidence type="ECO:0000256" key="2">
    <source>
        <dbReference type="ARBA" id="ARBA00022692"/>
    </source>
</evidence>
<dbReference type="InterPro" id="IPR011701">
    <property type="entry name" value="MFS"/>
</dbReference>
<feature type="domain" description="Major facilitator superfamily (MFS) profile" evidence="7">
    <location>
        <begin position="31"/>
        <end position="474"/>
    </location>
</feature>
<feature type="transmembrane region" description="Helical" evidence="6">
    <location>
        <begin position="372"/>
        <end position="399"/>
    </location>
</feature>
<keyword evidence="4 6" id="KW-0472">Membrane</keyword>
<name>A0A2P4UBU7_9ACTN</name>
<feature type="transmembrane region" description="Helical" evidence="6">
    <location>
        <begin position="97"/>
        <end position="116"/>
    </location>
</feature>
<organism evidence="8 9">
    <name type="scientific">Actinomadura rubteroloni</name>
    <dbReference type="NCBI Taxonomy" id="1926885"/>
    <lineage>
        <taxon>Bacteria</taxon>
        <taxon>Bacillati</taxon>
        <taxon>Actinomycetota</taxon>
        <taxon>Actinomycetes</taxon>
        <taxon>Streptosporangiales</taxon>
        <taxon>Thermomonosporaceae</taxon>
        <taxon>Actinomadura</taxon>
    </lineage>
</organism>
<dbReference type="SUPFAM" id="SSF103473">
    <property type="entry name" value="MFS general substrate transporter"/>
    <property type="match status" value="1"/>
</dbReference>
<feature type="transmembrane region" description="Helical" evidence="6">
    <location>
        <begin position="65"/>
        <end position="85"/>
    </location>
</feature>
<keyword evidence="2 6" id="KW-0812">Transmembrane</keyword>
<evidence type="ECO:0000256" key="4">
    <source>
        <dbReference type="ARBA" id="ARBA00023136"/>
    </source>
</evidence>
<dbReference type="CDD" id="cd17321">
    <property type="entry name" value="MFS_MMR_MDR_like"/>
    <property type="match status" value="1"/>
</dbReference>
<sequence>MTDGRSDAETGASTGDRPGRARLASPAGRRVLTATVLGSGVAFLDGSVVNVALPAIGRGLGGGLTVLQWVLDGYLLTLSALLLFGGALGDRHGHRRVFTAGLVLFTAASLACGLAPGPAALIAARLVQGAGGALLVPGSLAMIDAIIDERDRGAAVGRWAALSGVAAALGPFAGGWLVDVASWRWVFLVNVPLAALTLAALRRVPETRSARPGRLDYAGAATVTAGLGGTVYALIEIPAHGWTAPAVVLAVAGVAALAAFPFAERRSRDPLLPLGMLRSRQFVGVNLTTLAVYSALGGALFLLTLQLQNSLGYSALRAGTATLPMTVIMMVLSGRAGALAQRTGARPLMTAGPLVAGAGVALLALARPGASYLTGVLPGVVVFGLGMAATVAPLTATVLASVDEDHVGAASGTNNAVSRLASLLAVAVLPSAAGIGAHGAAGPLGAGYSRAMLIAAAVCALGGPVAFLTVRRSVRVHRHMPAGLHHSCQDPGTREPAPERT</sequence>
<dbReference type="GO" id="GO:0022857">
    <property type="term" value="F:transmembrane transporter activity"/>
    <property type="evidence" value="ECO:0007669"/>
    <property type="project" value="InterPro"/>
</dbReference>
<dbReference type="InterPro" id="IPR020846">
    <property type="entry name" value="MFS_dom"/>
</dbReference>
<comment type="subcellular location">
    <subcellularLocation>
        <location evidence="1">Cell membrane</location>
        <topology evidence="1">Multi-pass membrane protein</topology>
    </subcellularLocation>
</comment>
<dbReference type="AlphaFoldDB" id="A0A2P4UBU7"/>
<proteinExistence type="predicted"/>
<protein>
    <submittedName>
        <fullName evidence="8">Multidrug resistance protein stp</fullName>
    </submittedName>
</protein>
<dbReference type="Gene3D" id="1.20.1250.20">
    <property type="entry name" value="MFS general substrate transporter like domains"/>
    <property type="match status" value="1"/>
</dbReference>
<evidence type="ECO:0000256" key="1">
    <source>
        <dbReference type="ARBA" id="ARBA00004651"/>
    </source>
</evidence>
<dbReference type="RefSeq" id="WP_103566267.1">
    <property type="nucleotide sequence ID" value="NZ_MTBP01000005.1"/>
</dbReference>
<dbReference type="PANTHER" id="PTHR42718:SF42">
    <property type="entry name" value="EXPORT PROTEIN"/>
    <property type="match status" value="1"/>
</dbReference>
<dbReference type="PROSITE" id="PS50850">
    <property type="entry name" value="MFS"/>
    <property type="match status" value="1"/>
</dbReference>
<feature type="transmembrane region" description="Helical" evidence="6">
    <location>
        <begin position="344"/>
        <end position="366"/>
    </location>
</feature>
<feature type="transmembrane region" description="Helical" evidence="6">
    <location>
        <begin position="122"/>
        <end position="147"/>
    </location>
</feature>
<feature type="region of interest" description="Disordered" evidence="5">
    <location>
        <begin position="1"/>
        <end position="24"/>
    </location>
</feature>
<feature type="transmembrane region" description="Helical" evidence="6">
    <location>
        <begin position="31"/>
        <end position="53"/>
    </location>
</feature>
<dbReference type="Gene3D" id="1.20.1720.10">
    <property type="entry name" value="Multidrug resistance protein D"/>
    <property type="match status" value="1"/>
</dbReference>
<dbReference type="Pfam" id="PF07690">
    <property type="entry name" value="MFS_1"/>
    <property type="match status" value="1"/>
</dbReference>
<reference evidence="8 9" key="1">
    <citation type="journal article" date="2017" name="Chemistry">
        <title>Isolation, Biosynthesis and Chemical Modifications of Rubterolones A-F: Rare Tropolone Alkaloids from Actinomadura sp. 5-2.</title>
        <authorList>
            <person name="Guo H."/>
            <person name="Benndorf R."/>
            <person name="Leichnitz D."/>
            <person name="Klassen J.L."/>
            <person name="Vollmers J."/>
            <person name="Gorls H."/>
            <person name="Steinacker M."/>
            <person name="Weigel C."/>
            <person name="Dahse H.M."/>
            <person name="Kaster A.K."/>
            <person name="de Beer Z.W."/>
            <person name="Poulsen M."/>
            <person name="Beemelmanns C."/>
        </authorList>
    </citation>
    <scope>NUCLEOTIDE SEQUENCE [LARGE SCALE GENOMIC DNA]</scope>
    <source>
        <strain evidence="8 9">5-2</strain>
    </source>
</reference>
<evidence type="ECO:0000256" key="3">
    <source>
        <dbReference type="ARBA" id="ARBA00022989"/>
    </source>
</evidence>